<evidence type="ECO:0000256" key="1">
    <source>
        <dbReference type="SAM" id="MobiDB-lite"/>
    </source>
</evidence>
<keyword evidence="2" id="KW-0472">Membrane</keyword>
<organism evidence="3 4">
    <name type="scientific">Amniculicola lignicola CBS 123094</name>
    <dbReference type="NCBI Taxonomy" id="1392246"/>
    <lineage>
        <taxon>Eukaryota</taxon>
        <taxon>Fungi</taxon>
        <taxon>Dikarya</taxon>
        <taxon>Ascomycota</taxon>
        <taxon>Pezizomycotina</taxon>
        <taxon>Dothideomycetes</taxon>
        <taxon>Pleosporomycetidae</taxon>
        <taxon>Pleosporales</taxon>
        <taxon>Amniculicolaceae</taxon>
        <taxon>Amniculicola</taxon>
    </lineage>
</organism>
<dbReference type="AlphaFoldDB" id="A0A6A5WYR4"/>
<protein>
    <submittedName>
        <fullName evidence="3">Uncharacterized protein</fullName>
    </submittedName>
</protein>
<dbReference type="Proteomes" id="UP000799779">
    <property type="component" value="Unassembled WGS sequence"/>
</dbReference>
<keyword evidence="4" id="KW-1185">Reference proteome</keyword>
<feature type="compositionally biased region" description="Basic and acidic residues" evidence="1">
    <location>
        <begin position="101"/>
        <end position="113"/>
    </location>
</feature>
<proteinExistence type="predicted"/>
<reference evidence="3" key="1">
    <citation type="journal article" date="2020" name="Stud. Mycol.">
        <title>101 Dothideomycetes genomes: a test case for predicting lifestyles and emergence of pathogens.</title>
        <authorList>
            <person name="Haridas S."/>
            <person name="Albert R."/>
            <person name="Binder M."/>
            <person name="Bloem J."/>
            <person name="Labutti K."/>
            <person name="Salamov A."/>
            <person name="Andreopoulos B."/>
            <person name="Baker S."/>
            <person name="Barry K."/>
            <person name="Bills G."/>
            <person name="Bluhm B."/>
            <person name="Cannon C."/>
            <person name="Castanera R."/>
            <person name="Culley D."/>
            <person name="Daum C."/>
            <person name="Ezra D."/>
            <person name="Gonzalez J."/>
            <person name="Henrissat B."/>
            <person name="Kuo A."/>
            <person name="Liang C."/>
            <person name="Lipzen A."/>
            <person name="Lutzoni F."/>
            <person name="Magnuson J."/>
            <person name="Mondo S."/>
            <person name="Nolan M."/>
            <person name="Ohm R."/>
            <person name="Pangilinan J."/>
            <person name="Park H.-J."/>
            <person name="Ramirez L."/>
            <person name="Alfaro M."/>
            <person name="Sun H."/>
            <person name="Tritt A."/>
            <person name="Yoshinaga Y."/>
            <person name="Zwiers L.-H."/>
            <person name="Turgeon B."/>
            <person name="Goodwin S."/>
            <person name="Spatafora J."/>
            <person name="Crous P."/>
            <person name="Grigoriev I."/>
        </authorList>
    </citation>
    <scope>NUCLEOTIDE SEQUENCE</scope>
    <source>
        <strain evidence="3">CBS 123094</strain>
    </source>
</reference>
<feature type="transmembrane region" description="Helical" evidence="2">
    <location>
        <begin position="20"/>
        <end position="46"/>
    </location>
</feature>
<accession>A0A6A5WYR4</accession>
<dbReference type="OrthoDB" id="5309803at2759"/>
<dbReference type="EMBL" id="ML977558">
    <property type="protein sequence ID" value="KAF2006890.1"/>
    <property type="molecule type" value="Genomic_DNA"/>
</dbReference>
<sequence length="121" mass="13639">MGVLSILPENFSVLEAWVTRLFLLFAAIVIGPWAALLFYDFILYVVRAVGHEIPYFGGRARGRARPRAPSLTERPSGHRRRFSLARRPEGSPYPANSLKAEASDSRRRHIKEEVIDDSSST</sequence>
<evidence type="ECO:0000256" key="2">
    <source>
        <dbReference type="SAM" id="Phobius"/>
    </source>
</evidence>
<keyword evidence="2" id="KW-1133">Transmembrane helix</keyword>
<evidence type="ECO:0000313" key="4">
    <source>
        <dbReference type="Proteomes" id="UP000799779"/>
    </source>
</evidence>
<name>A0A6A5WYR4_9PLEO</name>
<evidence type="ECO:0000313" key="3">
    <source>
        <dbReference type="EMBL" id="KAF2006890.1"/>
    </source>
</evidence>
<keyword evidence="2" id="KW-0812">Transmembrane</keyword>
<gene>
    <name evidence="3" type="ORF">P154DRAFT_454672</name>
</gene>
<feature type="region of interest" description="Disordered" evidence="1">
    <location>
        <begin position="58"/>
        <end position="121"/>
    </location>
</feature>